<dbReference type="AlphaFoldDB" id="A0A0B0IFH2"/>
<dbReference type="GO" id="GO:0005886">
    <property type="term" value="C:plasma membrane"/>
    <property type="evidence" value="ECO:0007669"/>
    <property type="project" value="UniProtKB-SubCell"/>
</dbReference>
<dbReference type="RefSeq" id="WP_034629821.1">
    <property type="nucleotide sequence ID" value="NZ_JRJU01000016.1"/>
</dbReference>
<dbReference type="Proteomes" id="UP000030832">
    <property type="component" value="Unassembled WGS sequence"/>
</dbReference>
<evidence type="ECO:0000256" key="2">
    <source>
        <dbReference type="ARBA" id="ARBA00022475"/>
    </source>
</evidence>
<dbReference type="eggNOG" id="COG0577">
    <property type="taxonomic scope" value="Bacteria"/>
</dbReference>
<dbReference type="PANTHER" id="PTHR46795">
    <property type="entry name" value="ABC TRANSPORTER PERMEASE-RELATED-RELATED"/>
    <property type="match status" value="1"/>
</dbReference>
<keyword evidence="4 6" id="KW-1133">Transmembrane helix</keyword>
<feature type="transmembrane region" description="Helical" evidence="6">
    <location>
        <begin position="18"/>
        <end position="40"/>
    </location>
</feature>
<proteinExistence type="predicted"/>
<feature type="transmembrane region" description="Helical" evidence="6">
    <location>
        <begin position="101"/>
        <end position="132"/>
    </location>
</feature>
<feature type="transmembrane region" description="Helical" evidence="6">
    <location>
        <begin position="152"/>
        <end position="174"/>
    </location>
</feature>
<evidence type="ECO:0000259" key="7">
    <source>
        <dbReference type="Pfam" id="PF02687"/>
    </source>
</evidence>
<sequence length="289" mass="33009">MTFNQLVWKMAKQNKRKYIFYLLSNSFSVMIYFIFCSLLFNEKISESGQLAEGIQEVMIVPAVALIVFSVFFISFAHSLFIKRRKKEFGLFMTLGMSFRDITKILLLENAIIAVTSIIIGVISGMVFSRLFFLIIMNSIDVKGILFQLNVNVFLISIGAFLLVFSFAVGKTLFVTRNKEITRILKEDRVCDHHKAGSPILGSVGFIIVIGSLLFLYVMAFENTPHLDGYILLVGTVLLLVGLYIMVSHLGSFLIHILKRRSTTYYRNLLLFSNLNYKFKQLKNIFSLLL</sequence>
<evidence type="ECO:0000313" key="9">
    <source>
        <dbReference type="Proteomes" id="UP000030832"/>
    </source>
</evidence>
<dbReference type="OrthoDB" id="1937696at2"/>
<evidence type="ECO:0000313" key="8">
    <source>
        <dbReference type="EMBL" id="KHF39642.1"/>
    </source>
</evidence>
<evidence type="ECO:0000256" key="6">
    <source>
        <dbReference type="SAM" id="Phobius"/>
    </source>
</evidence>
<feature type="transmembrane region" description="Helical" evidence="6">
    <location>
        <begin position="229"/>
        <end position="257"/>
    </location>
</feature>
<feature type="transmembrane region" description="Helical" evidence="6">
    <location>
        <begin position="195"/>
        <end position="217"/>
    </location>
</feature>
<dbReference type="EMBL" id="JRJU01000016">
    <property type="protein sequence ID" value="KHF39642.1"/>
    <property type="molecule type" value="Genomic_DNA"/>
</dbReference>
<comment type="subcellular location">
    <subcellularLocation>
        <location evidence="1">Cell membrane</location>
        <topology evidence="1">Multi-pass membrane protein</topology>
    </subcellularLocation>
</comment>
<dbReference type="Pfam" id="PF02687">
    <property type="entry name" value="FtsX"/>
    <property type="match status" value="1"/>
</dbReference>
<dbReference type="STRING" id="333138.LQ50_13490"/>
<keyword evidence="9" id="KW-1185">Reference proteome</keyword>
<dbReference type="InterPro" id="IPR052536">
    <property type="entry name" value="ABC-4_Integral_Memb_Prot"/>
</dbReference>
<feature type="domain" description="ABC3 transporter permease C-terminal" evidence="7">
    <location>
        <begin position="62"/>
        <end position="173"/>
    </location>
</feature>
<reference evidence="8 9" key="1">
    <citation type="submission" date="2014-09" db="EMBL/GenBank/DDBJ databases">
        <title>Genome sequencing and annotation of Bacillus Okhensis strain Kh10-101T.</title>
        <authorList>
            <person name="Prakash J.S."/>
        </authorList>
    </citation>
    <scope>NUCLEOTIDE SEQUENCE [LARGE SCALE GENOMIC DNA]</scope>
    <source>
        <strain evidence="9">Kh10-101T</strain>
    </source>
</reference>
<name>A0A0B0IFH2_9BACI</name>
<keyword evidence="3 6" id="KW-0812">Transmembrane</keyword>
<protein>
    <recommendedName>
        <fullName evidence="7">ABC3 transporter permease C-terminal domain-containing protein</fullName>
    </recommendedName>
</protein>
<evidence type="ECO:0000256" key="1">
    <source>
        <dbReference type="ARBA" id="ARBA00004651"/>
    </source>
</evidence>
<evidence type="ECO:0000256" key="3">
    <source>
        <dbReference type="ARBA" id="ARBA00022692"/>
    </source>
</evidence>
<feature type="transmembrane region" description="Helical" evidence="6">
    <location>
        <begin position="60"/>
        <end position="80"/>
    </location>
</feature>
<keyword evidence="5 6" id="KW-0472">Membrane</keyword>
<evidence type="ECO:0000256" key="4">
    <source>
        <dbReference type="ARBA" id="ARBA00022989"/>
    </source>
</evidence>
<evidence type="ECO:0000256" key="5">
    <source>
        <dbReference type="ARBA" id="ARBA00023136"/>
    </source>
</evidence>
<gene>
    <name evidence="8" type="ORF">LQ50_13490</name>
</gene>
<accession>A0A0B0IFH2</accession>
<comment type="caution">
    <text evidence="8">The sequence shown here is derived from an EMBL/GenBank/DDBJ whole genome shotgun (WGS) entry which is preliminary data.</text>
</comment>
<dbReference type="InterPro" id="IPR003838">
    <property type="entry name" value="ABC3_permease_C"/>
</dbReference>
<organism evidence="8 9">
    <name type="scientific">Halalkalibacter okhensis</name>
    <dbReference type="NCBI Taxonomy" id="333138"/>
    <lineage>
        <taxon>Bacteria</taxon>
        <taxon>Bacillati</taxon>
        <taxon>Bacillota</taxon>
        <taxon>Bacilli</taxon>
        <taxon>Bacillales</taxon>
        <taxon>Bacillaceae</taxon>
        <taxon>Halalkalibacter</taxon>
    </lineage>
</organism>
<keyword evidence="2" id="KW-1003">Cell membrane</keyword>